<dbReference type="Pfam" id="PF13860">
    <property type="entry name" value="FlgD_ig"/>
    <property type="match status" value="1"/>
</dbReference>
<evidence type="ECO:0000256" key="1">
    <source>
        <dbReference type="ARBA" id="ARBA00010577"/>
    </source>
</evidence>
<evidence type="ECO:0000256" key="5">
    <source>
        <dbReference type="RuleBase" id="RU362076"/>
    </source>
</evidence>
<dbReference type="EMBL" id="QFOD01000002">
    <property type="protein sequence ID" value="PZP35649.1"/>
    <property type="molecule type" value="Genomic_DNA"/>
</dbReference>
<feature type="domain" description="FlgD/Vpr Ig-like" evidence="7">
    <location>
        <begin position="106"/>
        <end position="171"/>
    </location>
</feature>
<dbReference type="GO" id="GO:0044781">
    <property type="term" value="P:bacterial-type flagellum organization"/>
    <property type="evidence" value="ECO:0007669"/>
    <property type="project" value="UniProtKB-UniRule"/>
</dbReference>
<feature type="region of interest" description="Disordered" evidence="6">
    <location>
        <begin position="1"/>
        <end position="20"/>
    </location>
</feature>
<dbReference type="Gene3D" id="2.30.30.910">
    <property type="match status" value="1"/>
</dbReference>
<keyword evidence="8" id="KW-0282">Flagellum</keyword>
<keyword evidence="8" id="KW-0966">Cell projection</keyword>
<dbReference type="Pfam" id="PF03963">
    <property type="entry name" value="FlgD"/>
    <property type="match status" value="1"/>
</dbReference>
<protein>
    <recommendedName>
        <fullName evidence="2 5">Basal-body rod modification protein FlgD</fullName>
    </recommendedName>
</protein>
<dbReference type="AlphaFoldDB" id="A0A2W5G129"/>
<accession>A0A2W5G129</accession>
<evidence type="ECO:0000259" key="7">
    <source>
        <dbReference type="Pfam" id="PF13860"/>
    </source>
</evidence>
<keyword evidence="3 5" id="KW-1005">Bacterial flagellum biogenesis</keyword>
<evidence type="ECO:0000256" key="4">
    <source>
        <dbReference type="ARBA" id="ARBA00024746"/>
    </source>
</evidence>
<dbReference type="InterPro" id="IPR005648">
    <property type="entry name" value="FlgD"/>
</dbReference>
<name>A0A2W5G129_9BURK</name>
<dbReference type="Proteomes" id="UP000249633">
    <property type="component" value="Unassembled WGS sequence"/>
</dbReference>
<comment type="function">
    <text evidence="4 5">Required for flagellar hook formation. May act as a scaffolding protein.</text>
</comment>
<evidence type="ECO:0000256" key="3">
    <source>
        <dbReference type="ARBA" id="ARBA00022795"/>
    </source>
</evidence>
<sequence>MTTTTNVNSNTSSSSSTVSGLIGGNGSVTDLFTTLLVAQIKNQDPLSPQDPSQMVSQLTQLSQMESLQGLASQASTSSGLLSSLQVLTLGGQVGSTVQVQASQIHVSGEKVETSFTLPGNSNKVQLVLTGADGKEQRIELGALNVGANSYTLDPAKLGLTNGDYQIRVENADGVKLPVEVAAQITGVRLTGAGQAVIQLGALGEFDPSAITQFKGHLAS</sequence>
<comment type="similarity">
    <text evidence="1 5">Belongs to the FlgD family.</text>
</comment>
<dbReference type="Gene3D" id="2.60.40.4070">
    <property type="match status" value="1"/>
</dbReference>
<reference evidence="8 9" key="1">
    <citation type="submission" date="2017-08" db="EMBL/GenBank/DDBJ databases">
        <title>Infants hospitalized years apart are colonized by the same room-sourced microbial strains.</title>
        <authorList>
            <person name="Brooks B."/>
            <person name="Olm M.R."/>
            <person name="Firek B.A."/>
            <person name="Baker R."/>
            <person name="Thomas B.C."/>
            <person name="Morowitz M.J."/>
            <person name="Banfield J.F."/>
        </authorList>
    </citation>
    <scope>NUCLEOTIDE SEQUENCE [LARGE SCALE GENOMIC DNA]</scope>
    <source>
        <strain evidence="8">S2_012_000_R2_81</strain>
    </source>
</reference>
<feature type="compositionally biased region" description="Low complexity" evidence="6">
    <location>
        <begin position="1"/>
        <end position="19"/>
    </location>
</feature>
<evidence type="ECO:0000256" key="2">
    <source>
        <dbReference type="ARBA" id="ARBA00016013"/>
    </source>
</evidence>
<dbReference type="InterPro" id="IPR025965">
    <property type="entry name" value="FlgD/Vpr_Ig-like"/>
</dbReference>
<comment type="caution">
    <text evidence="8">The sequence shown here is derived from an EMBL/GenBank/DDBJ whole genome shotgun (WGS) entry which is preliminary data.</text>
</comment>
<keyword evidence="8" id="KW-0969">Cilium</keyword>
<gene>
    <name evidence="8" type="ORF">DI603_02405</name>
</gene>
<evidence type="ECO:0000313" key="8">
    <source>
        <dbReference type="EMBL" id="PZP35649.1"/>
    </source>
</evidence>
<organism evidence="8 9">
    <name type="scientific">Roseateles depolymerans</name>
    <dbReference type="NCBI Taxonomy" id="76731"/>
    <lineage>
        <taxon>Bacteria</taxon>
        <taxon>Pseudomonadati</taxon>
        <taxon>Pseudomonadota</taxon>
        <taxon>Betaproteobacteria</taxon>
        <taxon>Burkholderiales</taxon>
        <taxon>Sphaerotilaceae</taxon>
        <taxon>Roseateles</taxon>
    </lineage>
</organism>
<evidence type="ECO:0000256" key="6">
    <source>
        <dbReference type="SAM" id="MobiDB-lite"/>
    </source>
</evidence>
<proteinExistence type="inferred from homology"/>
<evidence type="ECO:0000313" key="9">
    <source>
        <dbReference type="Proteomes" id="UP000249633"/>
    </source>
</evidence>